<proteinExistence type="predicted"/>
<protein>
    <submittedName>
        <fullName evidence="2">Retrovirus-related Pol polyprotein from transposon</fullName>
    </submittedName>
</protein>
<reference evidence="2 3" key="1">
    <citation type="journal article" date="2017" name="PLoS Biol.">
        <title>The sea cucumber genome provides insights into morphological evolution and visceral regeneration.</title>
        <authorList>
            <person name="Zhang X."/>
            <person name="Sun L."/>
            <person name="Yuan J."/>
            <person name="Sun Y."/>
            <person name="Gao Y."/>
            <person name="Zhang L."/>
            <person name="Li S."/>
            <person name="Dai H."/>
            <person name="Hamel J.F."/>
            <person name="Liu C."/>
            <person name="Yu Y."/>
            <person name="Liu S."/>
            <person name="Lin W."/>
            <person name="Guo K."/>
            <person name="Jin S."/>
            <person name="Xu P."/>
            <person name="Storey K.B."/>
            <person name="Huan P."/>
            <person name="Zhang T."/>
            <person name="Zhou Y."/>
            <person name="Zhang J."/>
            <person name="Lin C."/>
            <person name="Li X."/>
            <person name="Xing L."/>
            <person name="Huo D."/>
            <person name="Sun M."/>
            <person name="Wang L."/>
            <person name="Mercier A."/>
            <person name="Li F."/>
            <person name="Yang H."/>
            <person name="Xiang J."/>
        </authorList>
    </citation>
    <scope>NUCLEOTIDE SEQUENCE [LARGE SCALE GENOMIC DNA]</scope>
    <source>
        <strain evidence="2">Shaxun</strain>
        <tissue evidence="2">Muscle</tissue>
    </source>
</reference>
<gene>
    <name evidence="2" type="ORF">BSL78_17396</name>
</gene>
<dbReference type="InterPro" id="IPR012337">
    <property type="entry name" value="RNaseH-like_sf"/>
</dbReference>
<dbReference type="SUPFAM" id="SSF53098">
    <property type="entry name" value="Ribonuclease H-like"/>
    <property type="match status" value="1"/>
</dbReference>
<dbReference type="PANTHER" id="PTHR37984:SF5">
    <property type="entry name" value="PROTEIN NYNRIN-LIKE"/>
    <property type="match status" value="1"/>
</dbReference>
<evidence type="ECO:0000259" key="1">
    <source>
        <dbReference type="PROSITE" id="PS50994"/>
    </source>
</evidence>
<dbReference type="InterPro" id="IPR050951">
    <property type="entry name" value="Retrovirus_Pol_polyprotein"/>
</dbReference>
<dbReference type="Gene3D" id="1.10.340.70">
    <property type="match status" value="1"/>
</dbReference>
<dbReference type="PANTHER" id="PTHR37984">
    <property type="entry name" value="PROTEIN CBG26694"/>
    <property type="match status" value="1"/>
</dbReference>
<dbReference type="Gene3D" id="3.30.420.10">
    <property type="entry name" value="Ribonuclease H-like superfamily/Ribonuclease H"/>
    <property type="match status" value="1"/>
</dbReference>
<dbReference type="OrthoDB" id="425619at2759"/>
<dbReference type="EMBL" id="MRZV01000689">
    <property type="protein sequence ID" value="PIK45756.1"/>
    <property type="molecule type" value="Genomic_DNA"/>
</dbReference>
<dbReference type="Pfam" id="PF17921">
    <property type="entry name" value="Integrase_H2C2"/>
    <property type="match status" value="1"/>
</dbReference>
<dbReference type="AlphaFoldDB" id="A0A2G8KCM8"/>
<evidence type="ECO:0000313" key="3">
    <source>
        <dbReference type="Proteomes" id="UP000230750"/>
    </source>
</evidence>
<feature type="domain" description="Integrase catalytic" evidence="1">
    <location>
        <begin position="99"/>
        <end position="257"/>
    </location>
</feature>
<dbReference type="FunFam" id="1.10.340.70:FF:000001">
    <property type="entry name" value="Retrovirus-related Pol polyprotein from transposon gypsy-like Protein"/>
    <property type="match status" value="1"/>
</dbReference>
<dbReference type="InterPro" id="IPR036397">
    <property type="entry name" value="RNaseH_sf"/>
</dbReference>
<comment type="caution">
    <text evidence="2">The sequence shown here is derived from an EMBL/GenBank/DDBJ whole genome shotgun (WGS) entry which is preliminary data.</text>
</comment>
<evidence type="ECO:0000313" key="2">
    <source>
        <dbReference type="EMBL" id="PIK45756.1"/>
    </source>
</evidence>
<dbReference type="InterPro" id="IPR001584">
    <property type="entry name" value="Integrase_cat-core"/>
</dbReference>
<dbReference type="Pfam" id="PF00665">
    <property type="entry name" value="rve"/>
    <property type="match status" value="1"/>
</dbReference>
<dbReference type="PROSITE" id="PS50994">
    <property type="entry name" value="INTEGRASE"/>
    <property type="match status" value="1"/>
</dbReference>
<organism evidence="2 3">
    <name type="scientific">Stichopus japonicus</name>
    <name type="common">Sea cucumber</name>
    <dbReference type="NCBI Taxonomy" id="307972"/>
    <lineage>
        <taxon>Eukaryota</taxon>
        <taxon>Metazoa</taxon>
        <taxon>Echinodermata</taxon>
        <taxon>Eleutherozoa</taxon>
        <taxon>Echinozoa</taxon>
        <taxon>Holothuroidea</taxon>
        <taxon>Aspidochirotacea</taxon>
        <taxon>Aspidochirotida</taxon>
        <taxon>Stichopodidae</taxon>
        <taxon>Apostichopus</taxon>
    </lineage>
</organism>
<dbReference type="Proteomes" id="UP000230750">
    <property type="component" value="Unassembled WGS sequence"/>
</dbReference>
<sequence length="306" mass="35187">MISHPKYVMAEGLVKYVDNNSHSNKVVVPGELVVEVIAHHHCTPTSPHLGMRKTISKICQKFWWKNLKSDVETFVKKCRQCHLSKPMYCKPSGYMESTTSRYPWDVMAMDLLGPFPESNAGNLYILVITDHFSRFSFLMTLKRSTGKVLRAVLQQLFCTWGACNKLVSDNGPQMVSKYVTELCILWGVKRIFTTPYHPQANWVERVNRNIVSMFCCFVKADVHTDWDVHVPEFMFALSSFVHDATGFFPAELFLHRRIVGPGEWVDGDRMGPIGNSSFRGMLKSANDNMQRQARRNKLQYNRQGLR</sequence>
<accession>A0A2G8KCM8</accession>
<dbReference type="GO" id="GO:0015074">
    <property type="term" value="P:DNA integration"/>
    <property type="evidence" value="ECO:0007669"/>
    <property type="project" value="InterPro"/>
</dbReference>
<name>A0A2G8KCM8_STIJA</name>
<dbReference type="InterPro" id="IPR041588">
    <property type="entry name" value="Integrase_H2C2"/>
</dbReference>
<keyword evidence="3" id="KW-1185">Reference proteome</keyword>
<dbReference type="GO" id="GO:0003676">
    <property type="term" value="F:nucleic acid binding"/>
    <property type="evidence" value="ECO:0007669"/>
    <property type="project" value="InterPro"/>
</dbReference>